<dbReference type="Proteomes" id="UP000254807">
    <property type="component" value="Unassembled WGS sequence"/>
</dbReference>
<protein>
    <submittedName>
        <fullName evidence="1">DUF419 family protein</fullName>
    </submittedName>
</protein>
<proteinExistence type="predicted"/>
<gene>
    <name evidence="1" type="ORF">NCTC12360_00639</name>
</gene>
<reference evidence="1 2" key="1">
    <citation type="submission" date="2018-06" db="EMBL/GenBank/DDBJ databases">
        <authorList>
            <consortium name="Pathogen Informatics"/>
            <person name="Doyle S."/>
        </authorList>
    </citation>
    <scope>NUCLEOTIDE SEQUENCE [LARGE SCALE GENOMIC DNA]</scope>
    <source>
        <strain evidence="1 2">NCTC12360</strain>
    </source>
</reference>
<name>A0A376H219_ENTGA</name>
<organism evidence="1 2">
    <name type="scientific">Enterococcus gallinarum</name>
    <dbReference type="NCBI Taxonomy" id="1353"/>
    <lineage>
        <taxon>Bacteria</taxon>
        <taxon>Bacillati</taxon>
        <taxon>Bacillota</taxon>
        <taxon>Bacilli</taxon>
        <taxon>Lactobacillales</taxon>
        <taxon>Enterococcaceae</taxon>
        <taxon>Enterococcus</taxon>
    </lineage>
</organism>
<evidence type="ECO:0000313" key="2">
    <source>
        <dbReference type="Proteomes" id="UP000254807"/>
    </source>
</evidence>
<dbReference type="PANTHER" id="PTHR35145:SF1">
    <property type="entry name" value="CYTOPLASMIC PROTEIN"/>
    <property type="match status" value="1"/>
</dbReference>
<dbReference type="EMBL" id="UFYW01000001">
    <property type="protein sequence ID" value="STD82219.1"/>
    <property type="molecule type" value="Genomic_DNA"/>
</dbReference>
<dbReference type="SUPFAM" id="SSF142906">
    <property type="entry name" value="YjbR-like"/>
    <property type="match status" value="1"/>
</dbReference>
<dbReference type="Pfam" id="PF04237">
    <property type="entry name" value="YjbR"/>
    <property type="match status" value="1"/>
</dbReference>
<accession>A0A376H219</accession>
<dbReference type="InterPro" id="IPR038056">
    <property type="entry name" value="YjbR-like_sf"/>
</dbReference>
<dbReference type="InterPro" id="IPR058532">
    <property type="entry name" value="YjbR/MT2646/Rv2570-like"/>
</dbReference>
<dbReference type="InterPro" id="IPR007351">
    <property type="entry name" value="YjbR"/>
</dbReference>
<dbReference type="Gene3D" id="3.90.1150.30">
    <property type="match status" value="1"/>
</dbReference>
<evidence type="ECO:0000313" key="1">
    <source>
        <dbReference type="EMBL" id="STD82219.1"/>
    </source>
</evidence>
<dbReference type="OrthoDB" id="9789813at2"/>
<sequence>MDLKTKIRDYASTLENVQKDHPFQKFPEYEVFRHTKTGKWFALIMTIDRNKLGISGDGQVTVIDVKAEPEEISILINAPGYFPGYHMNKNHWLTILLDGTVSEEQIKQMIKNSYLRTS</sequence>
<keyword evidence="2" id="KW-1185">Reference proteome</keyword>
<dbReference type="PANTHER" id="PTHR35145">
    <property type="entry name" value="CYTOPLASMIC PROTEIN-RELATED"/>
    <property type="match status" value="1"/>
</dbReference>
<dbReference type="RefSeq" id="WP_060814930.1">
    <property type="nucleotide sequence ID" value="NZ_JBHULA010000026.1"/>
</dbReference>
<dbReference type="AlphaFoldDB" id="A0A376H219"/>